<accession>A0A9X3N2T5</accession>
<protein>
    <submittedName>
        <fullName evidence="1">Uncharacterized protein</fullName>
    </submittedName>
</protein>
<gene>
    <name evidence="1" type="ORF">OJ997_00175</name>
</gene>
<dbReference type="AlphaFoldDB" id="A0A9X3N2T5"/>
<sequence>MLTAALAAAVVSPARAEVVAREQAATSVAAWGSYAAWSRYEGRRFRLIVWHGGRARHADVAPRGAAFDVDLGVDRRGRVVAVYSRCARYDRQQLRTGLPIHVFNARCDLYEYDVAARRERRLARPSRRARSEFLPAIDRGRLVFARGARRGVRIPELVSATFSPYREQRLPRPGGRQTDVADGGNRGPTAIDATDGLAVVGWQQVPPRTRCDSEIASRVTYQVLAYALKDRGRRTLDDDCDSDGEVFYVSPSLSAGRVFYAFSPGADPLVFGVRRFDLATGAHADGPPARPLIVSTQTGGDWTWTVRDVVINRRHTFEVARDPAA</sequence>
<dbReference type="RefSeq" id="WP_270022949.1">
    <property type="nucleotide sequence ID" value="NZ_JAPDDP010000001.1"/>
</dbReference>
<organism evidence="1 2">
    <name type="scientific">Solirubrobacter phytolaccae</name>
    <dbReference type="NCBI Taxonomy" id="1404360"/>
    <lineage>
        <taxon>Bacteria</taxon>
        <taxon>Bacillati</taxon>
        <taxon>Actinomycetota</taxon>
        <taxon>Thermoleophilia</taxon>
        <taxon>Solirubrobacterales</taxon>
        <taxon>Solirubrobacteraceae</taxon>
        <taxon>Solirubrobacter</taxon>
    </lineage>
</organism>
<name>A0A9X3N2T5_9ACTN</name>
<keyword evidence="2" id="KW-1185">Reference proteome</keyword>
<evidence type="ECO:0000313" key="1">
    <source>
        <dbReference type="EMBL" id="MDA0178693.1"/>
    </source>
</evidence>
<evidence type="ECO:0000313" key="2">
    <source>
        <dbReference type="Proteomes" id="UP001147653"/>
    </source>
</evidence>
<dbReference type="EMBL" id="JAPDDP010000001">
    <property type="protein sequence ID" value="MDA0178693.1"/>
    <property type="molecule type" value="Genomic_DNA"/>
</dbReference>
<reference evidence="1" key="1">
    <citation type="submission" date="2022-10" db="EMBL/GenBank/DDBJ databases">
        <title>The WGS of Solirubrobacter phytolaccae KCTC 29190.</title>
        <authorList>
            <person name="Jiang Z."/>
        </authorList>
    </citation>
    <scope>NUCLEOTIDE SEQUENCE</scope>
    <source>
        <strain evidence="1">KCTC 29190</strain>
    </source>
</reference>
<proteinExistence type="predicted"/>
<dbReference type="Proteomes" id="UP001147653">
    <property type="component" value="Unassembled WGS sequence"/>
</dbReference>
<comment type="caution">
    <text evidence="1">The sequence shown here is derived from an EMBL/GenBank/DDBJ whole genome shotgun (WGS) entry which is preliminary data.</text>
</comment>